<evidence type="ECO:0000313" key="2">
    <source>
        <dbReference type="EMBL" id="MFH6768729.1"/>
    </source>
</evidence>
<organism evidence="2 3">
    <name type="scientific">Gaetbulibacter aquiaggeris</name>
    <dbReference type="NCBI Taxonomy" id="1735373"/>
    <lineage>
        <taxon>Bacteria</taxon>
        <taxon>Pseudomonadati</taxon>
        <taxon>Bacteroidota</taxon>
        <taxon>Flavobacteriia</taxon>
        <taxon>Flavobacteriales</taxon>
        <taxon>Flavobacteriaceae</taxon>
        <taxon>Gaetbulibacter</taxon>
    </lineage>
</organism>
<keyword evidence="1" id="KW-0472">Membrane</keyword>
<dbReference type="RefSeq" id="WP_395437979.1">
    <property type="nucleotide sequence ID" value="NZ_JBAWKC010000002.1"/>
</dbReference>
<keyword evidence="1" id="KW-0812">Transmembrane</keyword>
<reference evidence="2 3" key="1">
    <citation type="submission" date="2024-02" db="EMBL/GenBank/DDBJ databases">
        <title>A Gaetbulibacter species isolated from tidal flats and genomic insights of their niches.</title>
        <authorList>
            <person name="Ye Y."/>
        </authorList>
    </citation>
    <scope>NUCLEOTIDE SEQUENCE [LARGE SCALE GENOMIC DNA]</scope>
    <source>
        <strain evidence="2 3">KEM-8</strain>
    </source>
</reference>
<evidence type="ECO:0000256" key="1">
    <source>
        <dbReference type="SAM" id="Phobius"/>
    </source>
</evidence>
<keyword evidence="1" id="KW-1133">Transmembrane helix</keyword>
<evidence type="ECO:0008006" key="4">
    <source>
        <dbReference type="Google" id="ProtNLM"/>
    </source>
</evidence>
<feature type="transmembrane region" description="Helical" evidence="1">
    <location>
        <begin position="45"/>
        <end position="65"/>
    </location>
</feature>
<gene>
    <name evidence="2" type="ORF">V8G56_08280</name>
</gene>
<comment type="caution">
    <text evidence="2">The sequence shown here is derived from an EMBL/GenBank/DDBJ whole genome shotgun (WGS) entry which is preliminary data.</text>
</comment>
<protein>
    <recommendedName>
        <fullName evidence="4">Anti-sigma factor</fullName>
    </recommendedName>
</protein>
<name>A0ABW7MPH2_9FLAO</name>
<dbReference type="Proteomes" id="UP001610104">
    <property type="component" value="Unassembled WGS sequence"/>
</dbReference>
<keyword evidence="3" id="KW-1185">Reference proteome</keyword>
<proteinExistence type="predicted"/>
<accession>A0ABW7MPH2</accession>
<evidence type="ECO:0000313" key="3">
    <source>
        <dbReference type="Proteomes" id="UP001610104"/>
    </source>
</evidence>
<sequence length="256" mass="28858">MAPNKFEESIKNKLEKRTIQPSKDAWAKLENRLDPSDKMRKNKTIFWMGLAASIVGILLVASQFFNEAPLEKSTPILVVSPEVNKHNIQTQVAVEKPNIEETINSSEKPTTEIQTTQVVATPAINSKTKQEAFTAVSNEVAIAENNSQEQEVQPAELKLQNLSFEERKIQQVIAQVQILKDHDTAISDADLEALLIQAQNEIMQEKLYRRNSGIVDARSLLQDVEADLDRTFRDKVFEALKANFNFVKTAVAQRND</sequence>
<dbReference type="EMBL" id="JBAWKC010000002">
    <property type="protein sequence ID" value="MFH6768729.1"/>
    <property type="molecule type" value="Genomic_DNA"/>
</dbReference>